<dbReference type="EMBL" id="CAJPWZ010000351">
    <property type="protein sequence ID" value="CAG2191068.1"/>
    <property type="molecule type" value="Genomic_DNA"/>
</dbReference>
<evidence type="ECO:0000313" key="2">
    <source>
        <dbReference type="EMBL" id="CAG2191068.1"/>
    </source>
</evidence>
<name>A0A8S3QAT3_MYTED</name>
<proteinExistence type="predicted"/>
<gene>
    <name evidence="2" type="ORF">MEDL_6321</name>
</gene>
<evidence type="ECO:0000256" key="1">
    <source>
        <dbReference type="SAM" id="SignalP"/>
    </source>
</evidence>
<reference evidence="2" key="1">
    <citation type="submission" date="2021-03" db="EMBL/GenBank/DDBJ databases">
        <authorList>
            <person name="Bekaert M."/>
        </authorList>
    </citation>
    <scope>NUCLEOTIDE SEQUENCE</scope>
</reference>
<keyword evidence="3" id="KW-1185">Reference proteome</keyword>
<accession>A0A8S3QAT3</accession>
<comment type="caution">
    <text evidence="2">The sequence shown here is derived from an EMBL/GenBank/DDBJ whole genome shotgun (WGS) entry which is preliminary data.</text>
</comment>
<keyword evidence="1" id="KW-0732">Signal</keyword>
<protein>
    <submittedName>
        <fullName evidence="2">Uncharacterized protein</fullName>
    </submittedName>
</protein>
<dbReference type="AlphaFoldDB" id="A0A8S3QAT3"/>
<organism evidence="2 3">
    <name type="scientific">Mytilus edulis</name>
    <name type="common">Blue mussel</name>
    <dbReference type="NCBI Taxonomy" id="6550"/>
    <lineage>
        <taxon>Eukaryota</taxon>
        <taxon>Metazoa</taxon>
        <taxon>Spiralia</taxon>
        <taxon>Lophotrochozoa</taxon>
        <taxon>Mollusca</taxon>
        <taxon>Bivalvia</taxon>
        <taxon>Autobranchia</taxon>
        <taxon>Pteriomorphia</taxon>
        <taxon>Mytilida</taxon>
        <taxon>Mytiloidea</taxon>
        <taxon>Mytilidae</taxon>
        <taxon>Mytilinae</taxon>
        <taxon>Mytilus</taxon>
    </lineage>
</organism>
<dbReference type="Proteomes" id="UP000683360">
    <property type="component" value="Unassembled WGS sequence"/>
</dbReference>
<sequence length="164" mass="17822">MFLMLVCGFYRISESFVICNLLTVDPTTLDGETGDLLVEEVKVDVLTVGEVVVDVFTVEEVVVDVFTVEDMLLLKDTDVCIVVGLTVDINVLGDFELNVEEVVVDMFSVGELFGDCVDGTFAEVIVMGVLTLEGIVLVFVVTNVEDVVSEVGVDNSDVEEIRSV</sequence>
<feature type="signal peptide" evidence="1">
    <location>
        <begin position="1"/>
        <end position="15"/>
    </location>
</feature>
<feature type="chain" id="PRO_5035929819" evidence="1">
    <location>
        <begin position="16"/>
        <end position="164"/>
    </location>
</feature>
<evidence type="ECO:0000313" key="3">
    <source>
        <dbReference type="Proteomes" id="UP000683360"/>
    </source>
</evidence>